<dbReference type="RefSeq" id="XP_056549053.1">
    <property type="nucleotide sequence ID" value="XM_056705155.1"/>
</dbReference>
<protein>
    <submittedName>
        <fullName evidence="2">Uncharacterized protein</fullName>
    </submittedName>
</protein>
<comment type="caution">
    <text evidence="2">The sequence shown here is derived from an EMBL/GenBank/DDBJ whole genome shotgun (WGS) entry which is preliminary data.</text>
</comment>
<dbReference type="Proteomes" id="UP001147782">
    <property type="component" value="Unassembled WGS sequence"/>
</dbReference>
<reference evidence="2" key="2">
    <citation type="journal article" date="2023" name="IMA Fungus">
        <title>Comparative genomic study of the Penicillium genus elucidates a diverse pangenome and 15 lateral gene transfer events.</title>
        <authorList>
            <person name="Petersen C."/>
            <person name="Sorensen T."/>
            <person name="Nielsen M.R."/>
            <person name="Sondergaard T.E."/>
            <person name="Sorensen J.L."/>
            <person name="Fitzpatrick D.A."/>
            <person name="Frisvad J.C."/>
            <person name="Nielsen K.L."/>
        </authorList>
    </citation>
    <scope>NUCLEOTIDE SEQUENCE</scope>
    <source>
        <strain evidence="2">IBT 29864</strain>
    </source>
</reference>
<evidence type="ECO:0000313" key="3">
    <source>
        <dbReference type="Proteomes" id="UP001147782"/>
    </source>
</evidence>
<organism evidence="2 3">
    <name type="scientific">Penicillium cataractarum</name>
    <dbReference type="NCBI Taxonomy" id="2100454"/>
    <lineage>
        <taxon>Eukaryota</taxon>
        <taxon>Fungi</taxon>
        <taxon>Dikarya</taxon>
        <taxon>Ascomycota</taxon>
        <taxon>Pezizomycotina</taxon>
        <taxon>Eurotiomycetes</taxon>
        <taxon>Eurotiomycetidae</taxon>
        <taxon>Eurotiales</taxon>
        <taxon>Aspergillaceae</taxon>
        <taxon>Penicillium</taxon>
    </lineage>
</organism>
<accession>A0A9W9UTN1</accession>
<dbReference type="EMBL" id="JAPZBS010000010">
    <property type="protein sequence ID" value="KAJ5355030.1"/>
    <property type="molecule type" value="Genomic_DNA"/>
</dbReference>
<evidence type="ECO:0000256" key="1">
    <source>
        <dbReference type="SAM" id="SignalP"/>
    </source>
</evidence>
<dbReference type="GeneID" id="81444334"/>
<feature type="signal peptide" evidence="1">
    <location>
        <begin position="1"/>
        <end position="26"/>
    </location>
</feature>
<keyword evidence="3" id="KW-1185">Reference proteome</keyword>
<dbReference type="AlphaFoldDB" id="A0A9W9UTN1"/>
<keyword evidence="1" id="KW-0732">Signal</keyword>
<proteinExistence type="predicted"/>
<evidence type="ECO:0000313" key="2">
    <source>
        <dbReference type="EMBL" id="KAJ5355030.1"/>
    </source>
</evidence>
<name>A0A9W9UTN1_9EURO</name>
<sequence>MIPFRSSLAILRAWLLVLFWQAPENSFEFIDNAGGKLLSFSNQVGRQNSNYIESIRIKMPRYLG</sequence>
<feature type="chain" id="PRO_5040867532" evidence="1">
    <location>
        <begin position="27"/>
        <end position="64"/>
    </location>
</feature>
<reference evidence="2" key="1">
    <citation type="submission" date="2022-11" db="EMBL/GenBank/DDBJ databases">
        <authorList>
            <person name="Petersen C."/>
        </authorList>
    </citation>
    <scope>NUCLEOTIDE SEQUENCE</scope>
    <source>
        <strain evidence="2">IBT 29864</strain>
    </source>
</reference>
<gene>
    <name evidence="2" type="ORF">N7496_012242</name>
</gene>